<keyword evidence="4" id="KW-0238">DNA-binding</keyword>
<evidence type="ECO:0000256" key="2">
    <source>
        <dbReference type="ARBA" id="ARBA00022553"/>
    </source>
</evidence>
<dbReference type="InterPro" id="IPR011006">
    <property type="entry name" value="CheY-like_superfamily"/>
</dbReference>
<dbReference type="Gene3D" id="3.40.50.2300">
    <property type="match status" value="1"/>
</dbReference>
<evidence type="ECO:0000256" key="1">
    <source>
        <dbReference type="ARBA" id="ARBA00018672"/>
    </source>
</evidence>
<dbReference type="InterPro" id="IPR016032">
    <property type="entry name" value="Sig_transdc_resp-reg_C-effctor"/>
</dbReference>
<dbReference type="PROSITE" id="PS50043">
    <property type="entry name" value="HTH_LUXR_2"/>
    <property type="match status" value="1"/>
</dbReference>
<evidence type="ECO:0000256" key="4">
    <source>
        <dbReference type="ARBA" id="ARBA00023125"/>
    </source>
</evidence>
<dbReference type="SUPFAM" id="SSF52172">
    <property type="entry name" value="CheY-like"/>
    <property type="match status" value="1"/>
</dbReference>
<dbReference type="SMART" id="SM00421">
    <property type="entry name" value="HTH_LUXR"/>
    <property type="match status" value="1"/>
</dbReference>
<dbReference type="GO" id="GO:0006355">
    <property type="term" value="P:regulation of DNA-templated transcription"/>
    <property type="evidence" value="ECO:0007669"/>
    <property type="project" value="InterPro"/>
</dbReference>
<evidence type="ECO:0000256" key="3">
    <source>
        <dbReference type="ARBA" id="ARBA00023015"/>
    </source>
</evidence>
<dbReference type="Proteomes" id="UP000184465">
    <property type="component" value="Unassembled WGS sequence"/>
</dbReference>
<name>A0A1M6RG39_PARC5</name>
<dbReference type="EMBL" id="FRAG01000046">
    <property type="protein sequence ID" value="SHK31363.1"/>
    <property type="molecule type" value="Genomic_DNA"/>
</dbReference>
<proteinExistence type="predicted"/>
<dbReference type="InterPro" id="IPR000792">
    <property type="entry name" value="Tscrpt_reg_LuxR_C"/>
</dbReference>
<dbReference type="GO" id="GO:0000160">
    <property type="term" value="P:phosphorelay signal transduction system"/>
    <property type="evidence" value="ECO:0007669"/>
    <property type="project" value="InterPro"/>
</dbReference>
<gene>
    <name evidence="10" type="ORF">SAMN02745912_02947</name>
</gene>
<dbReference type="InterPro" id="IPR039420">
    <property type="entry name" value="WalR-like"/>
</dbReference>
<reference evidence="10 11" key="1">
    <citation type="submission" date="2016-11" db="EMBL/GenBank/DDBJ databases">
        <authorList>
            <person name="Jaros S."/>
            <person name="Januszkiewicz K."/>
            <person name="Wedrychowicz H."/>
        </authorList>
    </citation>
    <scope>NUCLEOTIDE SEQUENCE [LARGE SCALE GENOMIC DNA]</scope>
    <source>
        <strain evidence="10 11">DSM 15212</strain>
    </source>
</reference>
<organism evidence="10 11">
    <name type="scientific">Paramaledivibacter caminithermalis (strain DSM 15212 / CIP 107654 / DViRD3)</name>
    <name type="common">Clostridium caminithermale</name>
    <dbReference type="NCBI Taxonomy" id="1121301"/>
    <lineage>
        <taxon>Bacteria</taxon>
        <taxon>Bacillati</taxon>
        <taxon>Bacillota</taxon>
        <taxon>Clostridia</taxon>
        <taxon>Peptostreptococcales</taxon>
        <taxon>Caminicellaceae</taxon>
        <taxon>Paramaledivibacter</taxon>
    </lineage>
</organism>
<dbReference type="InterPro" id="IPR001789">
    <property type="entry name" value="Sig_transdc_resp-reg_receiver"/>
</dbReference>
<dbReference type="Pfam" id="PF00072">
    <property type="entry name" value="Response_reg"/>
    <property type="match status" value="1"/>
</dbReference>
<keyword evidence="5" id="KW-0804">Transcription</keyword>
<keyword evidence="3" id="KW-0805">Transcription regulation</keyword>
<comment type="function">
    <text evidence="6">May play the central regulatory role in sporulation. It may be an element of the effector pathway responsible for the activation of sporulation genes in response to nutritional stress. Spo0A may act in concert with spo0H (a sigma factor) to control the expression of some genes that are critical to the sporulation process.</text>
</comment>
<dbReference type="InterPro" id="IPR058245">
    <property type="entry name" value="NreC/VraR/RcsB-like_REC"/>
</dbReference>
<dbReference type="PROSITE" id="PS00622">
    <property type="entry name" value="HTH_LUXR_1"/>
    <property type="match status" value="1"/>
</dbReference>
<dbReference type="PROSITE" id="PS50110">
    <property type="entry name" value="RESPONSE_REGULATORY"/>
    <property type="match status" value="1"/>
</dbReference>
<evidence type="ECO:0000256" key="5">
    <source>
        <dbReference type="ARBA" id="ARBA00023163"/>
    </source>
</evidence>
<dbReference type="CDD" id="cd06170">
    <property type="entry name" value="LuxR_C_like"/>
    <property type="match status" value="1"/>
</dbReference>
<dbReference type="AlphaFoldDB" id="A0A1M6RG39"/>
<accession>A0A1M6RG39</accession>
<dbReference type="RefSeq" id="WP_073151708.1">
    <property type="nucleotide sequence ID" value="NZ_FRAG01000046.1"/>
</dbReference>
<dbReference type="PRINTS" id="PR00038">
    <property type="entry name" value="HTHLUXR"/>
</dbReference>
<dbReference type="PANTHER" id="PTHR43214:SF40">
    <property type="entry name" value="TRANSCRIPTIONAL REGULATORY PROTEIN LNRK"/>
    <property type="match status" value="1"/>
</dbReference>
<dbReference type="STRING" id="1121301.SAMN02745912_02947"/>
<dbReference type="CDD" id="cd17535">
    <property type="entry name" value="REC_NarL-like"/>
    <property type="match status" value="1"/>
</dbReference>
<evidence type="ECO:0000256" key="6">
    <source>
        <dbReference type="ARBA" id="ARBA00024867"/>
    </source>
</evidence>
<evidence type="ECO:0000256" key="7">
    <source>
        <dbReference type="PROSITE-ProRule" id="PRU00169"/>
    </source>
</evidence>
<dbReference type="Pfam" id="PF00196">
    <property type="entry name" value="GerE"/>
    <property type="match status" value="1"/>
</dbReference>
<protein>
    <recommendedName>
        <fullName evidence="1">Stage 0 sporulation protein A homolog</fullName>
    </recommendedName>
</protein>
<evidence type="ECO:0000259" key="8">
    <source>
        <dbReference type="PROSITE" id="PS50043"/>
    </source>
</evidence>
<dbReference type="PANTHER" id="PTHR43214">
    <property type="entry name" value="TWO-COMPONENT RESPONSE REGULATOR"/>
    <property type="match status" value="1"/>
</dbReference>
<evidence type="ECO:0000313" key="11">
    <source>
        <dbReference type="Proteomes" id="UP000184465"/>
    </source>
</evidence>
<evidence type="ECO:0000313" key="10">
    <source>
        <dbReference type="EMBL" id="SHK31363.1"/>
    </source>
</evidence>
<dbReference type="GO" id="GO:0003677">
    <property type="term" value="F:DNA binding"/>
    <property type="evidence" value="ECO:0007669"/>
    <property type="project" value="UniProtKB-KW"/>
</dbReference>
<feature type="domain" description="Response regulatory" evidence="9">
    <location>
        <begin position="3"/>
        <end position="119"/>
    </location>
</feature>
<feature type="domain" description="HTH luxR-type" evidence="8">
    <location>
        <begin position="148"/>
        <end position="213"/>
    </location>
</feature>
<evidence type="ECO:0000259" key="9">
    <source>
        <dbReference type="PROSITE" id="PS50110"/>
    </source>
</evidence>
<dbReference type="SUPFAM" id="SSF46894">
    <property type="entry name" value="C-terminal effector domain of the bipartite response regulators"/>
    <property type="match status" value="1"/>
</dbReference>
<dbReference type="SMART" id="SM00448">
    <property type="entry name" value="REC"/>
    <property type="match status" value="1"/>
</dbReference>
<dbReference type="OrthoDB" id="9779069at2"/>
<feature type="modified residue" description="4-aspartylphosphate" evidence="7">
    <location>
        <position position="54"/>
    </location>
</feature>
<keyword evidence="11" id="KW-1185">Reference proteome</keyword>
<sequence>MIKVLIVDDNIILRSGLKTIIQQEQDIKVVGCARNGKEALELCDKLLPDLVLMDIKMPVYDGVEGTKLIKEKHKEIKIIMLTTFDDEEYITKALINGADGYILKDIGDQELINVIKNTAKGFVVVQQSVLRDIRNKYETAIKMKNVRNITIDINLTNREKSIIKLIVDGKKNKEIAKELYLAEGSVRNIISSVLEKLKLQDRTQLAVFAIKNNLV</sequence>
<keyword evidence="2 7" id="KW-0597">Phosphoprotein</keyword>